<protein>
    <submittedName>
        <fullName evidence="2">Uncharacterized protein</fullName>
    </submittedName>
</protein>
<sequence>MRRGASREPYGTSKRDEHNQQHHGDAELVPSGDGARDRLVMLPRLVPAMQLLSASRPGPPAPDQGGRVGGTGADSLSHSREKRRDVEVLPGVKLATMSPSRLVRKEL</sequence>
<proteinExistence type="predicted"/>
<dbReference type="HOGENOM" id="CLU_2211782_0_0_1"/>
<evidence type="ECO:0000313" key="3">
    <source>
        <dbReference type="Proteomes" id="UP000008181"/>
    </source>
</evidence>
<evidence type="ECO:0000256" key="1">
    <source>
        <dbReference type="SAM" id="MobiDB-lite"/>
    </source>
</evidence>
<dbReference type="KEGG" id="ttt:THITE_158333"/>
<evidence type="ECO:0000313" key="2">
    <source>
        <dbReference type="EMBL" id="AEO64418.1"/>
    </source>
</evidence>
<feature type="compositionally biased region" description="Basic and acidic residues" evidence="1">
    <location>
        <begin position="13"/>
        <end position="26"/>
    </location>
</feature>
<dbReference type="Proteomes" id="UP000008181">
    <property type="component" value="Chromosome 1"/>
</dbReference>
<dbReference type="AlphaFoldDB" id="G2QTJ9"/>
<dbReference type="RefSeq" id="XP_003650754.1">
    <property type="nucleotide sequence ID" value="XM_003650706.1"/>
</dbReference>
<organism evidence="2 3">
    <name type="scientific">Thermothielavioides terrestris (strain ATCC 38088 / NRRL 8126)</name>
    <name type="common">Thielavia terrestris</name>
    <dbReference type="NCBI Taxonomy" id="578455"/>
    <lineage>
        <taxon>Eukaryota</taxon>
        <taxon>Fungi</taxon>
        <taxon>Dikarya</taxon>
        <taxon>Ascomycota</taxon>
        <taxon>Pezizomycotina</taxon>
        <taxon>Sordariomycetes</taxon>
        <taxon>Sordariomycetidae</taxon>
        <taxon>Sordariales</taxon>
        <taxon>Chaetomiaceae</taxon>
        <taxon>Thermothielavioides</taxon>
        <taxon>Thermothielavioides terrestris</taxon>
    </lineage>
</organism>
<feature type="region of interest" description="Disordered" evidence="1">
    <location>
        <begin position="1"/>
        <end position="36"/>
    </location>
</feature>
<keyword evidence="3" id="KW-1185">Reference proteome</keyword>
<dbReference type="GeneID" id="11523866"/>
<gene>
    <name evidence="2" type="ORF">THITE_158333</name>
</gene>
<reference evidence="2 3" key="1">
    <citation type="journal article" date="2011" name="Nat. Biotechnol.">
        <title>Comparative genomic analysis of the thermophilic biomass-degrading fungi Myceliophthora thermophila and Thielavia terrestris.</title>
        <authorList>
            <person name="Berka R.M."/>
            <person name="Grigoriev I.V."/>
            <person name="Otillar R."/>
            <person name="Salamov A."/>
            <person name="Grimwood J."/>
            <person name="Reid I."/>
            <person name="Ishmael N."/>
            <person name="John T."/>
            <person name="Darmond C."/>
            <person name="Moisan M.-C."/>
            <person name="Henrissat B."/>
            <person name="Coutinho P.M."/>
            <person name="Lombard V."/>
            <person name="Natvig D.O."/>
            <person name="Lindquist E."/>
            <person name="Schmutz J."/>
            <person name="Lucas S."/>
            <person name="Harris P."/>
            <person name="Powlowski J."/>
            <person name="Bellemare A."/>
            <person name="Taylor D."/>
            <person name="Butler G."/>
            <person name="de Vries R.P."/>
            <person name="Allijn I.E."/>
            <person name="van den Brink J."/>
            <person name="Ushinsky S."/>
            <person name="Storms R."/>
            <person name="Powell A.J."/>
            <person name="Paulsen I.T."/>
            <person name="Elbourne L.D.H."/>
            <person name="Baker S.E."/>
            <person name="Magnuson J."/>
            <person name="LaBoissiere S."/>
            <person name="Clutterbuck A.J."/>
            <person name="Martinez D."/>
            <person name="Wogulis M."/>
            <person name="de Leon A.L."/>
            <person name="Rey M.W."/>
            <person name="Tsang A."/>
        </authorList>
    </citation>
    <scope>NUCLEOTIDE SEQUENCE [LARGE SCALE GENOMIC DNA]</scope>
    <source>
        <strain evidence="3">ATCC 38088 / NRRL 8126</strain>
    </source>
</reference>
<accession>G2QTJ9</accession>
<dbReference type="EMBL" id="CP003009">
    <property type="protein sequence ID" value="AEO64418.1"/>
    <property type="molecule type" value="Genomic_DNA"/>
</dbReference>
<name>G2QTJ9_THETT</name>
<feature type="region of interest" description="Disordered" evidence="1">
    <location>
        <begin position="51"/>
        <end position="85"/>
    </location>
</feature>